<dbReference type="PANTHER" id="PTHR31223">
    <property type="entry name" value="LOG FAMILY PROTEIN YJL055W"/>
    <property type="match status" value="1"/>
</dbReference>
<organism evidence="4 5">
    <name type="scientific">Prosthecochloris vibrioformis</name>
    <name type="common">Chlorobium vibrioforme</name>
    <dbReference type="NCBI Taxonomy" id="1098"/>
    <lineage>
        <taxon>Bacteria</taxon>
        <taxon>Pseudomonadati</taxon>
        <taxon>Chlorobiota</taxon>
        <taxon>Chlorobiia</taxon>
        <taxon>Chlorobiales</taxon>
        <taxon>Chlorobiaceae</taxon>
        <taxon>Prosthecochloris</taxon>
    </lineage>
</organism>
<dbReference type="GO" id="GO:0008714">
    <property type="term" value="F:AMP nucleosidase activity"/>
    <property type="evidence" value="ECO:0007669"/>
    <property type="project" value="UniProtKB-EC"/>
</dbReference>
<dbReference type="EMBL" id="VDCI01000002">
    <property type="protein sequence ID" value="TNJ37385.1"/>
    <property type="molecule type" value="Genomic_DNA"/>
</dbReference>
<dbReference type="RefSeq" id="WP_139626317.1">
    <property type="nucleotide sequence ID" value="NZ_VDCI01000002.1"/>
</dbReference>
<dbReference type="InterPro" id="IPR031100">
    <property type="entry name" value="LOG_fam"/>
</dbReference>
<comment type="catalytic activity">
    <reaction evidence="1">
        <text>AMP + H2O = D-ribose 5-phosphate + adenine</text>
        <dbReference type="Rhea" id="RHEA:20129"/>
        <dbReference type="ChEBI" id="CHEBI:15377"/>
        <dbReference type="ChEBI" id="CHEBI:16708"/>
        <dbReference type="ChEBI" id="CHEBI:78346"/>
        <dbReference type="ChEBI" id="CHEBI:456215"/>
        <dbReference type="EC" id="3.2.2.4"/>
    </reaction>
</comment>
<reference evidence="4 5" key="1">
    <citation type="submission" date="2019-05" db="EMBL/GenBank/DDBJ databases">
        <title>Draft Whole-Genome sequence of the green sulfur bacterium Prosthecochloris vibrioformis DSM 260.</title>
        <authorList>
            <person name="Meyer T.E."/>
            <person name="Kyndt J.A."/>
        </authorList>
    </citation>
    <scope>NUCLEOTIDE SEQUENCE [LARGE SCALE GENOMIC DNA]</scope>
    <source>
        <strain evidence="4 5">DSM 260</strain>
    </source>
</reference>
<dbReference type="Gene3D" id="3.40.50.450">
    <property type="match status" value="1"/>
</dbReference>
<comment type="similarity">
    <text evidence="2 3">Belongs to the LOG family.</text>
</comment>
<dbReference type="EC" id="3.2.2.n1" evidence="3"/>
<dbReference type="GO" id="GO:0009691">
    <property type="term" value="P:cytokinin biosynthetic process"/>
    <property type="evidence" value="ECO:0007669"/>
    <property type="project" value="UniProtKB-UniRule"/>
</dbReference>
<evidence type="ECO:0000256" key="1">
    <source>
        <dbReference type="ARBA" id="ARBA00000274"/>
    </source>
</evidence>
<dbReference type="InterPro" id="IPR005269">
    <property type="entry name" value="LOG"/>
</dbReference>
<gene>
    <name evidence="4" type="ORF">FGF68_04020</name>
</gene>
<evidence type="ECO:0000256" key="2">
    <source>
        <dbReference type="ARBA" id="ARBA00006763"/>
    </source>
</evidence>
<sequence length="179" mass="20137">MTGSVTVYCSSSDKAPASFFKAARELGNELARQNIDLVFGGGNVGLMGCIANAVMENGGRVRGIIPRFLEEREVAHYGISELHVVESMHERKMKLVEWADAFIVMPGGFGTLDELVEAITWRHLGHHEKPIILYNIDNFWTPLTDFFNTIATQNMVKPDHHTLYHVCTTLEEVRTFLTE</sequence>
<keyword evidence="3" id="KW-0378">Hydrolase</keyword>
<dbReference type="Proteomes" id="UP000309544">
    <property type="component" value="Unassembled WGS sequence"/>
</dbReference>
<evidence type="ECO:0000256" key="3">
    <source>
        <dbReference type="RuleBase" id="RU363015"/>
    </source>
</evidence>
<proteinExistence type="inferred from homology"/>
<dbReference type="SUPFAM" id="SSF102405">
    <property type="entry name" value="MCP/YpsA-like"/>
    <property type="match status" value="1"/>
</dbReference>
<name>A0A5C4S255_PROVB</name>
<dbReference type="Pfam" id="PF03641">
    <property type="entry name" value="Lysine_decarbox"/>
    <property type="match status" value="1"/>
</dbReference>
<keyword evidence="5" id="KW-1185">Reference proteome</keyword>
<dbReference type="NCBIfam" id="TIGR00730">
    <property type="entry name" value="Rossman fold protein, TIGR00730 family"/>
    <property type="match status" value="1"/>
</dbReference>
<protein>
    <recommendedName>
        <fullName evidence="3">Cytokinin riboside 5'-monophosphate phosphoribohydrolase</fullName>
        <ecNumber evidence="3">3.2.2.n1</ecNumber>
    </recommendedName>
</protein>
<evidence type="ECO:0000313" key="4">
    <source>
        <dbReference type="EMBL" id="TNJ37385.1"/>
    </source>
</evidence>
<dbReference type="AlphaFoldDB" id="A0A5C4S255"/>
<keyword evidence="3" id="KW-0203">Cytokinin biosynthesis</keyword>
<accession>A0A5C4S255</accession>
<comment type="caution">
    <text evidence="4">The sequence shown here is derived from an EMBL/GenBank/DDBJ whole genome shotgun (WGS) entry which is preliminary data.</text>
</comment>
<dbReference type="GO" id="GO:0005829">
    <property type="term" value="C:cytosol"/>
    <property type="evidence" value="ECO:0007669"/>
    <property type="project" value="TreeGrafter"/>
</dbReference>
<dbReference type="PANTHER" id="PTHR31223:SF70">
    <property type="entry name" value="LOG FAMILY PROTEIN YJL055W"/>
    <property type="match status" value="1"/>
</dbReference>
<evidence type="ECO:0000313" key="5">
    <source>
        <dbReference type="Proteomes" id="UP000309544"/>
    </source>
</evidence>